<sequence length="69" mass="8090">LDFAILINFNHTDFTKWTIVKVWYSNELFASLDDLNAQYNNNSIAKTKVTKPVNDVNLYSSLKRRGEYM</sequence>
<dbReference type="SUPFAM" id="SSF54416">
    <property type="entry name" value="Amine oxidase N-terminal region"/>
    <property type="match status" value="1"/>
</dbReference>
<feature type="non-terminal residue" evidence="1">
    <location>
        <position position="69"/>
    </location>
</feature>
<dbReference type="InterPro" id="IPR016182">
    <property type="entry name" value="Cu_amine_oxidase_N-reg"/>
</dbReference>
<protein>
    <submittedName>
        <fullName evidence="1">Uncharacterized protein</fullName>
    </submittedName>
</protein>
<dbReference type="EMBL" id="HACG01000344">
    <property type="protein sequence ID" value="CEK47209.1"/>
    <property type="molecule type" value="Transcribed_RNA"/>
</dbReference>
<reference evidence="1" key="1">
    <citation type="submission" date="2014-12" db="EMBL/GenBank/DDBJ databases">
        <title>Insight into the proteome of Arion vulgaris.</title>
        <authorList>
            <person name="Aradska J."/>
            <person name="Bulat T."/>
            <person name="Smidak R."/>
            <person name="Sarate P."/>
            <person name="Gangsoo J."/>
            <person name="Sialana F."/>
            <person name="Bilban M."/>
            <person name="Lubec G."/>
        </authorList>
    </citation>
    <scope>NUCLEOTIDE SEQUENCE</scope>
    <source>
        <tissue evidence="1">Skin</tissue>
    </source>
</reference>
<dbReference type="GO" id="GO:0008131">
    <property type="term" value="F:primary methylamine oxidase activity"/>
    <property type="evidence" value="ECO:0007669"/>
    <property type="project" value="InterPro"/>
</dbReference>
<feature type="non-terminal residue" evidence="1">
    <location>
        <position position="1"/>
    </location>
</feature>
<proteinExistence type="predicted"/>
<accession>A0A0B6XTK8</accession>
<evidence type="ECO:0000313" key="1">
    <source>
        <dbReference type="EMBL" id="CEK47209.1"/>
    </source>
</evidence>
<dbReference type="GO" id="GO:0009308">
    <property type="term" value="P:amine metabolic process"/>
    <property type="evidence" value="ECO:0007669"/>
    <property type="project" value="InterPro"/>
</dbReference>
<dbReference type="GO" id="GO:0005507">
    <property type="term" value="F:copper ion binding"/>
    <property type="evidence" value="ECO:0007669"/>
    <property type="project" value="InterPro"/>
</dbReference>
<dbReference type="Gene3D" id="3.10.450.40">
    <property type="match status" value="1"/>
</dbReference>
<name>A0A0B6XTK8_9EUPU</name>
<dbReference type="GO" id="GO:0048038">
    <property type="term" value="F:quinone binding"/>
    <property type="evidence" value="ECO:0007669"/>
    <property type="project" value="InterPro"/>
</dbReference>
<gene>
    <name evidence="1" type="primary">ORF790</name>
</gene>
<organism evidence="1">
    <name type="scientific">Arion vulgaris</name>
    <dbReference type="NCBI Taxonomy" id="1028688"/>
    <lineage>
        <taxon>Eukaryota</taxon>
        <taxon>Metazoa</taxon>
        <taxon>Spiralia</taxon>
        <taxon>Lophotrochozoa</taxon>
        <taxon>Mollusca</taxon>
        <taxon>Gastropoda</taxon>
        <taxon>Heterobranchia</taxon>
        <taxon>Euthyneura</taxon>
        <taxon>Panpulmonata</taxon>
        <taxon>Eupulmonata</taxon>
        <taxon>Stylommatophora</taxon>
        <taxon>Helicina</taxon>
        <taxon>Arionoidea</taxon>
        <taxon>Arionidae</taxon>
        <taxon>Arion</taxon>
    </lineage>
</organism>
<dbReference type="AlphaFoldDB" id="A0A0B6XTK8"/>